<protein>
    <recommendedName>
        <fullName evidence="8">U3 small nucleolar RNA-associated protein 15 C-terminal domain-containing protein</fullName>
    </recommendedName>
</protein>
<dbReference type="Pfam" id="PF09384">
    <property type="entry name" value="UTP15_C"/>
    <property type="match status" value="1"/>
</dbReference>
<evidence type="ECO:0000256" key="2">
    <source>
        <dbReference type="ARBA" id="ARBA00022552"/>
    </source>
</evidence>
<evidence type="ECO:0000256" key="5">
    <source>
        <dbReference type="ARBA" id="ARBA00023242"/>
    </source>
</evidence>
<proteinExistence type="predicted"/>
<dbReference type="InParanoid" id="G7DTN9"/>
<gene>
    <name evidence="9" type="primary">Mo00532</name>
    <name evidence="9" type="ORF">E5Q_00532</name>
</gene>
<name>G7DTN9_MIXOS</name>
<evidence type="ECO:0000256" key="3">
    <source>
        <dbReference type="ARBA" id="ARBA00022574"/>
    </source>
</evidence>
<keyword evidence="3 6" id="KW-0853">WD repeat</keyword>
<feature type="region of interest" description="Disordered" evidence="7">
    <location>
        <begin position="356"/>
        <end position="377"/>
    </location>
</feature>
<evidence type="ECO:0000256" key="7">
    <source>
        <dbReference type="SAM" id="MobiDB-lite"/>
    </source>
</evidence>
<dbReference type="OMA" id="ATYQVVH"/>
<sequence>MDFQPVRQQRYSTLAQSQKDYSESKYWRKFKDPIFIKSYAAVNHVHISPTAPHRYAVTTGTRVQIYSPKTARVVKTINRFKDTARCGTIRDDGKLVIAGDDGGLIQVFDINSRAILRTIRDHKQPVHTTHFSPGTATSILSTSDDTTVRLFDLSTSDETSFFDTHTDYVRTGCFLPSNPSLVLSGSYDRTIKLWDSRAGEGQSQAMSLDHGFPVESVIVHPSGTIALSAGGPVIKVWDLVSGSPKCLRAMSNHQKTITSLAWDGEYRRVLSAGLDGLVKVYEGAEKNWRVGHTMRYGGQILSLALSPTDTQLIVGAADGALTIRKRAATATELAQRAANKLASRTVANDARLAGRAQTGIHSGPDAQQGLDVFRPKADGDNKEIKVTSKKRRKLAEWDRALKSFRYADALDAVLVPNVDPALTFALLLELIHREALPIALSARDEFSLEPILRFLIKNTTDPRFGVIACDVANTLIDLYQSVVGQSSLTDDLFAKLRRTLTEELAFQEKLIGVRGALEMVFNSASLSV</sequence>
<dbReference type="RefSeq" id="XP_014571358.1">
    <property type="nucleotide sequence ID" value="XM_014715872.1"/>
</dbReference>
<evidence type="ECO:0000259" key="8">
    <source>
        <dbReference type="Pfam" id="PF09384"/>
    </source>
</evidence>
<keyword evidence="5" id="KW-0539">Nucleus</keyword>
<keyword evidence="10" id="KW-1185">Reference proteome</keyword>
<comment type="caution">
    <text evidence="9">The sequence shown here is derived from an EMBL/GenBank/DDBJ whole genome shotgun (WGS) entry which is preliminary data.</text>
</comment>
<dbReference type="PANTHER" id="PTHR19924">
    <property type="entry name" value="UTP15 U3 SMALL NUCLEOLAR RNA-ASSOCIATED PROTEIN 15 FAMILY MEMBER"/>
    <property type="match status" value="1"/>
</dbReference>
<evidence type="ECO:0000256" key="6">
    <source>
        <dbReference type="PROSITE-ProRule" id="PRU00221"/>
    </source>
</evidence>
<evidence type="ECO:0000256" key="4">
    <source>
        <dbReference type="ARBA" id="ARBA00022737"/>
    </source>
</evidence>
<dbReference type="InterPro" id="IPR015943">
    <property type="entry name" value="WD40/YVTN_repeat-like_dom_sf"/>
</dbReference>
<dbReference type="CDD" id="cd00200">
    <property type="entry name" value="WD40"/>
    <property type="match status" value="1"/>
</dbReference>
<organism evidence="9 10">
    <name type="scientific">Mixia osmundae (strain CBS 9802 / IAM 14324 / JCM 22182 / KY 12970)</name>
    <dbReference type="NCBI Taxonomy" id="764103"/>
    <lineage>
        <taxon>Eukaryota</taxon>
        <taxon>Fungi</taxon>
        <taxon>Dikarya</taxon>
        <taxon>Basidiomycota</taxon>
        <taxon>Pucciniomycotina</taxon>
        <taxon>Mixiomycetes</taxon>
        <taxon>Mixiales</taxon>
        <taxon>Mixiaceae</taxon>
        <taxon>Mixia</taxon>
    </lineage>
</organism>
<dbReference type="eggNOG" id="KOG0310">
    <property type="taxonomic scope" value="Eukaryota"/>
</dbReference>
<dbReference type="STRING" id="764103.G7DTN9"/>
<keyword evidence="2" id="KW-0698">rRNA processing</keyword>
<keyword evidence="4" id="KW-0677">Repeat</keyword>
<dbReference type="GO" id="GO:0045943">
    <property type="term" value="P:positive regulation of transcription by RNA polymerase I"/>
    <property type="evidence" value="ECO:0007669"/>
    <property type="project" value="TreeGrafter"/>
</dbReference>
<comment type="subcellular location">
    <subcellularLocation>
        <location evidence="1">Nucleus</location>
        <location evidence="1">Nucleolus</location>
    </subcellularLocation>
</comment>
<dbReference type="SMART" id="SM00320">
    <property type="entry name" value="WD40"/>
    <property type="match status" value="7"/>
</dbReference>
<dbReference type="PROSITE" id="PS50082">
    <property type="entry name" value="WD_REPEATS_2"/>
    <property type="match status" value="3"/>
</dbReference>
<dbReference type="InterPro" id="IPR036322">
    <property type="entry name" value="WD40_repeat_dom_sf"/>
</dbReference>
<dbReference type="Proteomes" id="UP000009131">
    <property type="component" value="Unassembled WGS sequence"/>
</dbReference>
<accession>G7DTN9</accession>
<dbReference type="EMBL" id="BABT02000025">
    <property type="protein sequence ID" value="GAA93886.1"/>
    <property type="molecule type" value="Genomic_DNA"/>
</dbReference>
<dbReference type="InterPro" id="IPR001680">
    <property type="entry name" value="WD40_rpt"/>
</dbReference>
<dbReference type="SUPFAM" id="SSF50978">
    <property type="entry name" value="WD40 repeat-like"/>
    <property type="match status" value="1"/>
</dbReference>
<dbReference type="GO" id="GO:0005730">
    <property type="term" value="C:nucleolus"/>
    <property type="evidence" value="ECO:0007669"/>
    <property type="project" value="UniProtKB-SubCell"/>
</dbReference>
<evidence type="ECO:0000313" key="10">
    <source>
        <dbReference type="Proteomes" id="UP000009131"/>
    </source>
</evidence>
<dbReference type="Pfam" id="PF00400">
    <property type="entry name" value="WD40"/>
    <property type="match status" value="3"/>
</dbReference>
<dbReference type="Gene3D" id="2.130.10.10">
    <property type="entry name" value="YVTN repeat-like/Quinoprotein amine dehydrogenase"/>
    <property type="match status" value="2"/>
</dbReference>
<dbReference type="InterPro" id="IPR018983">
    <property type="entry name" value="U3_snoRNA-assocProt_15_C"/>
</dbReference>
<evidence type="ECO:0000313" key="9">
    <source>
        <dbReference type="EMBL" id="GAA93886.1"/>
    </source>
</evidence>
<evidence type="ECO:0000256" key="1">
    <source>
        <dbReference type="ARBA" id="ARBA00004604"/>
    </source>
</evidence>
<feature type="repeat" description="WD" evidence="6">
    <location>
        <begin position="250"/>
        <end position="282"/>
    </location>
</feature>
<dbReference type="PANTHER" id="PTHR19924:SF26">
    <property type="entry name" value="U3 SMALL NUCLEOLAR RNA-ASSOCIATED PROTEIN 15 HOMOLOG"/>
    <property type="match status" value="1"/>
</dbReference>
<dbReference type="GO" id="GO:0006364">
    <property type="term" value="P:rRNA processing"/>
    <property type="evidence" value="ECO:0007669"/>
    <property type="project" value="UniProtKB-KW"/>
</dbReference>
<dbReference type="AlphaFoldDB" id="G7DTN9"/>
<reference evidence="9 10" key="1">
    <citation type="journal article" date="2011" name="J. Gen. Appl. Microbiol.">
        <title>Draft genome sequencing of the enigmatic basidiomycete Mixia osmundae.</title>
        <authorList>
            <person name="Nishida H."/>
            <person name="Nagatsuka Y."/>
            <person name="Sugiyama J."/>
        </authorList>
    </citation>
    <scope>NUCLEOTIDE SEQUENCE [LARGE SCALE GENOMIC DNA]</scope>
    <source>
        <strain evidence="10">CBS 9802 / IAM 14324 / JCM 22182 / KY 12970</strain>
    </source>
</reference>
<dbReference type="FunCoup" id="G7DTN9">
    <property type="interactions" value="622"/>
</dbReference>
<feature type="repeat" description="WD" evidence="6">
    <location>
        <begin position="162"/>
        <end position="204"/>
    </location>
</feature>
<dbReference type="HOGENOM" id="CLU_021102_4_0_1"/>
<dbReference type="OrthoDB" id="431715at2759"/>
<dbReference type="PROSITE" id="PS50294">
    <property type="entry name" value="WD_REPEATS_REGION"/>
    <property type="match status" value="1"/>
</dbReference>
<feature type="domain" description="U3 small nucleolar RNA-associated protein 15 C-terminal" evidence="8">
    <location>
        <begin position="378"/>
        <end position="519"/>
    </location>
</feature>
<reference evidence="9 10" key="2">
    <citation type="journal article" date="2012" name="Open Biol.">
        <title>Characteristics of nucleosomes and linker DNA regions on the genome of the basidiomycete Mixia osmundae revealed by mono- and dinucleosome mapping.</title>
        <authorList>
            <person name="Nishida H."/>
            <person name="Kondo S."/>
            <person name="Matsumoto T."/>
            <person name="Suzuki Y."/>
            <person name="Yoshikawa H."/>
            <person name="Taylor T.D."/>
            <person name="Sugiyama J."/>
        </authorList>
    </citation>
    <scope>NUCLEOTIDE SEQUENCE [LARGE SCALE GENOMIC DNA]</scope>
    <source>
        <strain evidence="10">CBS 9802 / IAM 14324 / JCM 22182 / KY 12970</strain>
    </source>
</reference>
<feature type="repeat" description="WD" evidence="6">
    <location>
        <begin position="119"/>
        <end position="161"/>
    </location>
</feature>